<dbReference type="Gene3D" id="1.25.40.20">
    <property type="entry name" value="Ankyrin repeat-containing domain"/>
    <property type="match status" value="1"/>
</dbReference>
<organism evidence="4 5">
    <name type="scientific">Symbiodinium natans</name>
    <dbReference type="NCBI Taxonomy" id="878477"/>
    <lineage>
        <taxon>Eukaryota</taxon>
        <taxon>Sar</taxon>
        <taxon>Alveolata</taxon>
        <taxon>Dinophyceae</taxon>
        <taxon>Suessiales</taxon>
        <taxon>Symbiodiniaceae</taxon>
        <taxon>Symbiodinium</taxon>
    </lineage>
</organism>
<dbReference type="SMART" id="SM00248">
    <property type="entry name" value="ANK"/>
    <property type="match status" value="3"/>
</dbReference>
<dbReference type="PROSITE" id="PS50297">
    <property type="entry name" value="ANK_REP_REGION"/>
    <property type="match status" value="2"/>
</dbReference>
<dbReference type="InterPro" id="IPR002110">
    <property type="entry name" value="Ankyrin_rpt"/>
</dbReference>
<dbReference type="InterPro" id="IPR036770">
    <property type="entry name" value="Ankyrin_rpt-contain_sf"/>
</dbReference>
<dbReference type="PANTHER" id="PTHR24173:SF74">
    <property type="entry name" value="ANKYRIN REPEAT DOMAIN-CONTAINING PROTEIN 16"/>
    <property type="match status" value="1"/>
</dbReference>
<dbReference type="AlphaFoldDB" id="A0A812Q1S8"/>
<feature type="repeat" description="ANK" evidence="3">
    <location>
        <begin position="115"/>
        <end position="147"/>
    </location>
</feature>
<evidence type="ECO:0000256" key="1">
    <source>
        <dbReference type="ARBA" id="ARBA00022737"/>
    </source>
</evidence>
<evidence type="ECO:0000256" key="3">
    <source>
        <dbReference type="PROSITE-ProRule" id="PRU00023"/>
    </source>
</evidence>
<dbReference type="PANTHER" id="PTHR24173">
    <property type="entry name" value="ANKYRIN REPEAT CONTAINING"/>
    <property type="match status" value="1"/>
</dbReference>
<evidence type="ECO:0000313" key="4">
    <source>
        <dbReference type="EMBL" id="CAE7365256.1"/>
    </source>
</evidence>
<feature type="repeat" description="ANK" evidence="3">
    <location>
        <begin position="148"/>
        <end position="180"/>
    </location>
</feature>
<gene>
    <name evidence="4" type="primary">ANKRD17</name>
    <name evidence="4" type="ORF">SNAT2548_LOCUS19794</name>
</gene>
<proteinExistence type="predicted"/>
<name>A0A812Q1S8_9DINO</name>
<dbReference type="SUPFAM" id="SSF48403">
    <property type="entry name" value="Ankyrin repeat"/>
    <property type="match status" value="1"/>
</dbReference>
<keyword evidence="2 3" id="KW-0040">ANK repeat</keyword>
<dbReference type="OrthoDB" id="71307at2759"/>
<dbReference type="PROSITE" id="PS50088">
    <property type="entry name" value="ANK_REPEAT"/>
    <property type="match status" value="2"/>
</dbReference>
<keyword evidence="1" id="KW-0677">Repeat</keyword>
<evidence type="ECO:0000313" key="5">
    <source>
        <dbReference type="Proteomes" id="UP000604046"/>
    </source>
</evidence>
<sequence length="265" mass="29262">MLRVCWSLSGAELTTFPLAKMPDVRTLKRALHECHGAPPRFQQAIFHNGRSLTDETKLEVEEVELLLVAFVQTSGQQAFELAHAAACGDVVGVESLLQRPQDPDHVCYHGLCEFGEFTALCRAAAHGQLECLDLLLEAGADINSNVRLCKTPLSLAANAGHLHVVRRLLAGGADVHARKETVYLPGMTIRGTALCGACLRGREEIARSLLEAGAASDLVEIRRAMWCCRYGRLPKTSTVVRLLQQKRRQRFGPFARRTNLACRRR</sequence>
<reference evidence="4" key="1">
    <citation type="submission" date="2021-02" db="EMBL/GenBank/DDBJ databases">
        <authorList>
            <person name="Dougan E. K."/>
            <person name="Rhodes N."/>
            <person name="Thang M."/>
            <person name="Chan C."/>
        </authorList>
    </citation>
    <scope>NUCLEOTIDE SEQUENCE</scope>
</reference>
<keyword evidence="5" id="KW-1185">Reference proteome</keyword>
<protein>
    <submittedName>
        <fullName evidence="4">ANKRD17 protein</fullName>
    </submittedName>
</protein>
<dbReference type="Pfam" id="PF12796">
    <property type="entry name" value="Ank_2"/>
    <property type="match status" value="1"/>
</dbReference>
<dbReference type="Proteomes" id="UP000604046">
    <property type="component" value="Unassembled WGS sequence"/>
</dbReference>
<evidence type="ECO:0000256" key="2">
    <source>
        <dbReference type="ARBA" id="ARBA00023043"/>
    </source>
</evidence>
<comment type="caution">
    <text evidence="4">The sequence shown here is derived from an EMBL/GenBank/DDBJ whole genome shotgun (WGS) entry which is preliminary data.</text>
</comment>
<dbReference type="EMBL" id="CAJNDS010002190">
    <property type="protein sequence ID" value="CAE7365256.1"/>
    <property type="molecule type" value="Genomic_DNA"/>
</dbReference>
<accession>A0A812Q1S8</accession>